<name>A0A4T0FKJ4_9BASI</name>
<dbReference type="OrthoDB" id="3821113at2759"/>
<evidence type="ECO:0008006" key="4">
    <source>
        <dbReference type="Google" id="ProtNLM"/>
    </source>
</evidence>
<organism evidence="2 3">
    <name type="scientific">Wallemia hederae</name>
    <dbReference type="NCBI Taxonomy" id="1540922"/>
    <lineage>
        <taxon>Eukaryota</taxon>
        <taxon>Fungi</taxon>
        <taxon>Dikarya</taxon>
        <taxon>Basidiomycota</taxon>
        <taxon>Wallemiomycotina</taxon>
        <taxon>Wallemiomycetes</taxon>
        <taxon>Wallemiales</taxon>
        <taxon>Wallemiaceae</taxon>
        <taxon>Wallemia</taxon>
    </lineage>
</organism>
<feature type="region of interest" description="Disordered" evidence="1">
    <location>
        <begin position="1"/>
        <end position="22"/>
    </location>
</feature>
<dbReference type="PANTHER" id="PTHR34561:SF1">
    <property type="entry name" value="NADH DEHYDROGENASE [UBIQUINONE] 1 ALPHA SUBCOMPLEX ASSEMBLY FACTOR 8"/>
    <property type="match status" value="1"/>
</dbReference>
<evidence type="ECO:0000313" key="2">
    <source>
        <dbReference type="EMBL" id="TIA88738.1"/>
    </source>
</evidence>
<dbReference type="GO" id="GO:0032981">
    <property type="term" value="P:mitochondrial respiratory chain complex I assembly"/>
    <property type="evidence" value="ECO:0007669"/>
    <property type="project" value="InterPro"/>
</dbReference>
<evidence type="ECO:0000313" key="3">
    <source>
        <dbReference type="Proteomes" id="UP000310189"/>
    </source>
</evidence>
<protein>
    <recommendedName>
        <fullName evidence="4">IMS import disulfide relay-system CHCH-CHCH-like Cx9C domain-containing protein</fullName>
    </recommendedName>
</protein>
<reference evidence="2 3" key="1">
    <citation type="submission" date="2019-03" db="EMBL/GenBank/DDBJ databases">
        <title>Sequencing 23 genomes of Wallemia ichthyophaga.</title>
        <authorList>
            <person name="Gostincar C."/>
        </authorList>
    </citation>
    <scope>NUCLEOTIDE SEQUENCE [LARGE SCALE GENOMIC DNA]</scope>
    <source>
        <strain evidence="2 3">EXF-5753</strain>
    </source>
</reference>
<proteinExistence type="predicted"/>
<comment type="caution">
    <text evidence="2">The sequence shown here is derived from an EMBL/GenBank/DDBJ whole genome shotgun (WGS) entry which is preliminary data.</text>
</comment>
<dbReference type="AlphaFoldDB" id="A0A4T0FKJ4"/>
<dbReference type="PANTHER" id="PTHR34561">
    <property type="entry name" value="NADH DEHYDROGENASE [UBIQUINONE] 1 ALPHA SUBCOMPLEX ASSEMBLY FACTOR 8"/>
    <property type="match status" value="1"/>
</dbReference>
<gene>
    <name evidence="2" type="ORF">E3P99_02428</name>
</gene>
<evidence type="ECO:0000256" key="1">
    <source>
        <dbReference type="SAM" id="MobiDB-lite"/>
    </source>
</evidence>
<dbReference type="InterPro" id="IPR034595">
    <property type="entry name" value="NDUFAF8"/>
</dbReference>
<dbReference type="Proteomes" id="UP000310189">
    <property type="component" value="Unassembled WGS sequence"/>
</dbReference>
<accession>A0A4T0FKJ4</accession>
<sequence length="75" mass="7542">MFNTASLRKASSAPASSSHTSPLAAMSKATATCAPVAKAYGACVASSYEDISKGVCATEFEAFKNCVTKTVSGNG</sequence>
<dbReference type="PROSITE" id="PS51808">
    <property type="entry name" value="CHCH"/>
    <property type="match status" value="1"/>
</dbReference>
<keyword evidence="3" id="KW-1185">Reference proteome</keyword>
<dbReference type="EMBL" id="SPNW01000034">
    <property type="protein sequence ID" value="TIA88738.1"/>
    <property type="molecule type" value="Genomic_DNA"/>
</dbReference>
<dbReference type="GO" id="GO:0005739">
    <property type="term" value="C:mitochondrion"/>
    <property type="evidence" value="ECO:0007669"/>
    <property type="project" value="InterPro"/>
</dbReference>